<gene>
    <name evidence="1" type="ORF">TM35_000016200</name>
</gene>
<keyword evidence="2" id="KW-1185">Reference proteome</keyword>
<proteinExistence type="predicted"/>
<dbReference type="RefSeq" id="XP_028887809.1">
    <property type="nucleotide sequence ID" value="XM_029021301.1"/>
</dbReference>
<name>A0A1X0PAT6_9TRYP</name>
<sequence length="165" mass="19077">MRRGCRLLTNHAALTPSAAATTTGMGTTTTTTSTAVEPQWTPQQRCYRDLMKSLRSAYFHDRAKLFWSRHRVLVEFYKYSGETNGEAVRQLLGVSHEVAAFISHHMRTDVERIIKHNEAMLALPVDKAKKFRNDYLLAEKQHDSWCKQKIKNILSRRPPPPYPFF</sequence>
<dbReference type="AlphaFoldDB" id="A0A1X0PAT6"/>
<dbReference type="OrthoDB" id="275709at2759"/>
<evidence type="ECO:0000313" key="1">
    <source>
        <dbReference type="EMBL" id="ORC93743.1"/>
    </source>
</evidence>
<dbReference type="Proteomes" id="UP000192257">
    <property type="component" value="Unassembled WGS sequence"/>
</dbReference>
<dbReference type="EMBL" id="NBCO01000001">
    <property type="protein sequence ID" value="ORC93743.1"/>
    <property type="molecule type" value="Genomic_DNA"/>
</dbReference>
<evidence type="ECO:0000313" key="2">
    <source>
        <dbReference type="Proteomes" id="UP000192257"/>
    </source>
</evidence>
<dbReference type="STRING" id="67003.A0A1X0PAT6"/>
<comment type="caution">
    <text evidence="1">The sequence shown here is derived from an EMBL/GenBank/DDBJ whole genome shotgun (WGS) entry which is preliminary data.</text>
</comment>
<dbReference type="VEuPathDB" id="TriTrypDB:TM35_000016200"/>
<accession>A0A1X0PAT6</accession>
<protein>
    <submittedName>
        <fullName evidence="1">Uncharacterized protein</fullName>
    </submittedName>
</protein>
<organism evidence="1 2">
    <name type="scientific">Trypanosoma theileri</name>
    <dbReference type="NCBI Taxonomy" id="67003"/>
    <lineage>
        <taxon>Eukaryota</taxon>
        <taxon>Discoba</taxon>
        <taxon>Euglenozoa</taxon>
        <taxon>Kinetoplastea</taxon>
        <taxon>Metakinetoplastina</taxon>
        <taxon>Trypanosomatida</taxon>
        <taxon>Trypanosomatidae</taxon>
        <taxon>Trypanosoma</taxon>
    </lineage>
</organism>
<dbReference type="GeneID" id="39981081"/>
<reference evidence="1 2" key="1">
    <citation type="submission" date="2017-03" db="EMBL/GenBank/DDBJ databases">
        <title>An alternative strategy for trypanosome survival in the mammalian bloodstream revealed through genome and transcriptome analysis of the ubiquitous bovine parasite Trypanosoma (Megatrypanum) theileri.</title>
        <authorList>
            <person name="Kelly S."/>
            <person name="Ivens A."/>
            <person name="Mott A."/>
            <person name="O'Neill E."/>
            <person name="Emms D."/>
            <person name="Macleod O."/>
            <person name="Voorheis P."/>
            <person name="Matthews J."/>
            <person name="Matthews K."/>
            <person name="Carrington M."/>
        </authorList>
    </citation>
    <scope>NUCLEOTIDE SEQUENCE [LARGE SCALE GENOMIC DNA]</scope>
    <source>
        <strain evidence="1">Edinburgh</strain>
    </source>
</reference>